<name>A0ABR5F850_9ACTN</name>
<evidence type="ECO:0000313" key="2">
    <source>
        <dbReference type="EMBL" id="KLL12909.1"/>
    </source>
</evidence>
<comment type="caution">
    <text evidence="2">The sequence shown here is derived from an EMBL/GenBank/DDBJ whole genome shotgun (WGS) entry which is preliminary data.</text>
</comment>
<protein>
    <submittedName>
        <fullName evidence="2">Uncharacterized protein</fullName>
    </submittedName>
</protein>
<reference evidence="2 3" key="1">
    <citation type="submission" date="2014-12" db="EMBL/GenBank/DDBJ databases">
        <title>Frankia sp. BMG5.1 draft genome.</title>
        <authorList>
            <person name="Gtari M."/>
            <person name="Ghodhbane-Gtari F."/>
            <person name="Nouioui I."/>
            <person name="Ktari A."/>
            <person name="Hezbri K."/>
            <person name="Mimouni W."/>
            <person name="Sbissi I."/>
            <person name="Ayari A."/>
            <person name="Yamanaka T."/>
            <person name="Normand P."/>
            <person name="Tisa L.S."/>
            <person name="Boudabous A."/>
        </authorList>
    </citation>
    <scope>NUCLEOTIDE SEQUENCE [LARGE SCALE GENOMIC DNA]</scope>
    <source>
        <strain evidence="2 3">BMG5.1</strain>
    </source>
</reference>
<organism evidence="2 3">
    <name type="scientific">Protofrankia coriariae</name>
    <dbReference type="NCBI Taxonomy" id="1562887"/>
    <lineage>
        <taxon>Bacteria</taxon>
        <taxon>Bacillati</taxon>
        <taxon>Actinomycetota</taxon>
        <taxon>Actinomycetes</taxon>
        <taxon>Frankiales</taxon>
        <taxon>Frankiaceae</taxon>
        <taxon>Protofrankia</taxon>
    </lineage>
</organism>
<feature type="compositionally biased region" description="Basic and acidic residues" evidence="1">
    <location>
        <begin position="1"/>
        <end position="25"/>
    </location>
</feature>
<sequence>MGKEIRAENLEPREPDTCTRKHPATDRTSAGCDGRYRVFAMNIRLNELAEQDTNWLDGITGGMDAGSGNQRWDALFPSGCRQAAGGGPAVAQEVRSGSVLRE</sequence>
<keyword evidence="3" id="KW-1185">Reference proteome</keyword>
<dbReference type="EMBL" id="JWIO01000002">
    <property type="protein sequence ID" value="KLL12909.1"/>
    <property type="molecule type" value="Genomic_DNA"/>
</dbReference>
<evidence type="ECO:0000313" key="3">
    <source>
        <dbReference type="Proteomes" id="UP000035425"/>
    </source>
</evidence>
<proteinExistence type="predicted"/>
<accession>A0ABR5F850</accession>
<feature type="region of interest" description="Disordered" evidence="1">
    <location>
        <begin position="1"/>
        <end position="31"/>
    </location>
</feature>
<gene>
    <name evidence="2" type="ORF">FrCorBMG51_02085</name>
</gene>
<dbReference type="Proteomes" id="UP000035425">
    <property type="component" value="Unassembled WGS sequence"/>
</dbReference>
<evidence type="ECO:0000256" key="1">
    <source>
        <dbReference type="SAM" id="MobiDB-lite"/>
    </source>
</evidence>